<dbReference type="PANTHER" id="PTHR10587">
    <property type="entry name" value="GLYCOSYL TRANSFERASE-RELATED"/>
    <property type="match status" value="1"/>
</dbReference>
<evidence type="ECO:0000259" key="3">
    <source>
        <dbReference type="PROSITE" id="PS51677"/>
    </source>
</evidence>
<comment type="caution">
    <text evidence="4">The sequence shown here is derived from an EMBL/GenBank/DDBJ whole genome shotgun (WGS) entry which is preliminary data.</text>
</comment>
<dbReference type="PROSITE" id="PS51677">
    <property type="entry name" value="NODB"/>
    <property type="match status" value="1"/>
</dbReference>
<reference evidence="4" key="1">
    <citation type="journal article" date="2014" name="Int. J. Syst. Evol. Microbiol.">
        <title>Complete genome sequence of Corynebacterium casei LMG S-19264T (=DSM 44701T), isolated from a smear-ripened cheese.</title>
        <authorList>
            <consortium name="US DOE Joint Genome Institute (JGI-PGF)"/>
            <person name="Walter F."/>
            <person name="Albersmeier A."/>
            <person name="Kalinowski J."/>
            <person name="Ruckert C."/>
        </authorList>
    </citation>
    <scope>NUCLEOTIDE SEQUENCE</scope>
    <source>
        <strain evidence="4">JCM 31311</strain>
    </source>
</reference>
<keyword evidence="2" id="KW-0378">Hydrolase</keyword>
<name>A0A918FFQ2_9DEIO</name>
<keyword evidence="1" id="KW-0479">Metal-binding</keyword>
<dbReference type="GO" id="GO:0016020">
    <property type="term" value="C:membrane"/>
    <property type="evidence" value="ECO:0007669"/>
    <property type="project" value="TreeGrafter"/>
</dbReference>
<dbReference type="GO" id="GO:0046872">
    <property type="term" value="F:metal ion binding"/>
    <property type="evidence" value="ECO:0007669"/>
    <property type="project" value="UniProtKB-KW"/>
</dbReference>
<dbReference type="CDD" id="cd10917">
    <property type="entry name" value="CE4_NodB_like_6s_7s"/>
    <property type="match status" value="1"/>
</dbReference>
<dbReference type="Gene3D" id="3.20.20.370">
    <property type="entry name" value="Glycoside hydrolase/deacetylase"/>
    <property type="match status" value="1"/>
</dbReference>
<dbReference type="GO" id="GO:0016810">
    <property type="term" value="F:hydrolase activity, acting on carbon-nitrogen (but not peptide) bonds"/>
    <property type="evidence" value="ECO:0007669"/>
    <property type="project" value="InterPro"/>
</dbReference>
<evidence type="ECO:0000256" key="1">
    <source>
        <dbReference type="ARBA" id="ARBA00022723"/>
    </source>
</evidence>
<dbReference type="AlphaFoldDB" id="A0A918FFQ2"/>
<dbReference type="EMBL" id="BMQL01000067">
    <property type="protein sequence ID" value="GGR35177.1"/>
    <property type="molecule type" value="Genomic_DNA"/>
</dbReference>
<evidence type="ECO:0000313" key="4">
    <source>
        <dbReference type="EMBL" id="GGR35177.1"/>
    </source>
</evidence>
<evidence type="ECO:0000313" key="5">
    <source>
        <dbReference type="Proteomes" id="UP000603865"/>
    </source>
</evidence>
<dbReference type="PANTHER" id="PTHR10587:SF133">
    <property type="entry name" value="CHITIN DEACETYLASE 1-RELATED"/>
    <property type="match status" value="1"/>
</dbReference>
<dbReference type="Proteomes" id="UP000603865">
    <property type="component" value="Unassembled WGS sequence"/>
</dbReference>
<dbReference type="InterPro" id="IPR011330">
    <property type="entry name" value="Glyco_hydro/deAcase_b/a-brl"/>
</dbReference>
<evidence type="ECO:0000256" key="2">
    <source>
        <dbReference type="ARBA" id="ARBA00022801"/>
    </source>
</evidence>
<dbReference type="InterPro" id="IPR002509">
    <property type="entry name" value="NODB_dom"/>
</dbReference>
<dbReference type="RefSeq" id="WP_229776627.1">
    <property type="nucleotide sequence ID" value="NZ_BMQL01000067.1"/>
</dbReference>
<keyword evidence="5" id="KW-1185">Reference proteome</keyword>
<organism evidence="4 5">
    <name type="scientific">Deinococcus ruber</name>
    <dbReference type="NCBI Taxonomy" id="1848197"/>
    <lineage>
        <taxon>Bacteria</taxon>
        <taxon>Thermotogati</taxon>
        <taxon>Deinococcota</taxon>
        <taxon>Deinococci</taxon>
        <taxon>Deinococcales</taxon>
        <taxon>Deinococcaceae</taxon>
        <taxon>Deinococcus</taxon>
    </lineage>
</organism>
<dbReference type="Pfam" id="PF01522">
    <property type="entry name" value="Polysacc_deac_1"/>
    <property type="match status" value="1"/>
</dbReference>
<dbReference type="SUPFAM" id="SSF88713">
    <property type="entry name" value="Glycoside hydrolase/deacetylase"/>
    <property type="match status" value="1"/>
</dbReference>
<dbReference type="GO" id="GO:0005975">
    <property type="term" value="P:carbohydrate metabolic process"/>
    <property type="evidence" value="ECO:0007669"/>
    <property type="project" value="InterPro"/>
</dbReference>
<accession>A0A918FFQ2</accession>
<feature type="domain" description="NodB homology" evidence="3">
    <location>
        <begin position="244"/>
        <end position="421"/>
    </location>
</feature>
<protein>
    <submittedName>
        <fullName evidence="4">Polysaccharide deacetylase familiy protein</fullName>
    </submittedName>
</protein>
<dbReference type="InterPro" id="IPR050248">
    <property type="entry name" value="Polysacc_deacetylase_ArnD"/>
</dbReference>
<gene>
    <name evidence="4" type="ORF">GCM10008957_51410</name>
</gene>
<proteinExistence type="predicted"/>
<sequence>MLEEPLLMTPHCSRRHALRLLTGTALWAAGQTLAAPSKPAGRLPLPLVQPSTFPAVPVPGAVQPLAPGTRPTAALPRLSLPELPELHRCEYAGNGRMEAAHAVLLVNEDDATHARALHLAHDAVTKTFAARPSLAEVAVSVYRAQGYQGFGGVAPLLTASVPVARLGGFLDTALSESARYERLWLNPDAVPPEQLEPSRELERAPVFVGSVAGLAAQRVKQLAAQLVGGTHGGLLFHGRVLGGPAAALSFDDAPHPIYAPLLLDTLKRARVHATFFCIGRNARAYPYYVQDIAADGHEVGNHTYHHVRLTGLPMDTVEDELRRCNEVLRGITGKPVRFFRPPGGRYSPQTLEIARARGLVTTFWTDDPADFNNPGQKVLESRLAGHLRQGGIVLLHDNVLESLRVLPQFVAYAQRQGVELDTVGELAGLESGSA</sequence>
<reference evidence="4" key="2">
    <citation type="submission" date="2020-09" db="EMBL/GenBank/DDBJ databases">
        <authorList>
            <person name="Sun Q."/>
            <person name="Ohkuma M."/>
        </authorList>
    </citation>
    <scope>NUCLEOTIDE SEQUENCE</scope>
    <source>
        <strain evidence="4">JCM 31311</strain>
    </source>
</reference>